<comment type="caution">
    <text evidence="1">The sequence shown here is derived from an EMBL/GenBank/DDBJ whole genome shotgun (WGS) entry which is preliminary data.</text>
</comment>
<proteinExistence type="predicted"/>
<reference evidence="1 2" key="1">
    <citation type="submission" date="2021-06" db="EMBL/GenBank/DDBJ databases">
        <authorList>
            <person name="Palmer J.M."/>
        </authorList>
    </citation>
    <scope>NUCLEOTIDE SEQUENCE [LARGE SCALE GENOMIC DNA]</scope>
    <source>
        <strain evidence="1 2">MEX-2019</strain>
        <tissue evidence="1">Muscle</tissue>
    </source>
</reference>
<name>A0AAV9S9I9_9TELE</name>
<organism evidence="1 2">
    <name type="scientific">Crenichthys baileyi</name>
    <name type="common">White River springfish</name>
    <dbReference type="NCBI Taxonomy" id="28760"/>
    <lineage>
        <taxon>Eukaryota</taxon>
        <taxon>Metazoa</taxon>
        <taxon>Chordata</taxon>
        <taxon>Craniata</taxon>
        <taxon>Vertebrata</taxon>
        <taxon>Euteleostomi</taxon>
        <taxon>Actinopterygii</taxon>
        <taxon>Neopterygii</taxon>
        <taxon>Teleostei</taxon>
        <taxon>Neoteleostei</taxon>
        <taxon>Acanthomorphata</taxon>
        <taxon>Ovalentaria</taxon>
        <taxon>Atherinomorphae</taxon>
        <taxon>Cyprinodontiformes</taxon>
        <taxon>Goodeidae</taxon>
        <taxon>Crenichthys</taxon>
    </lineage>
</organism>
<evidence type="ECO:0000313" key="2">
    <source>
        <dbReference type="Proteomes" id="UP001311232"/>
    </source>
</evidence>
<keyword evidence="2" id="KW-1185">Reference proteome</keyword>
<dbReference type="Proteomes" id="UP001311232">
    <property type="component" value="Unassembled WGS sequence"/>
</dbReference>
<gene>
    <name evidence="1" type="ORF">CRENBAI_022745</name>
</gene>
<sequence>MSTSSPEKQVNVRFEAEPVEVSGLPLVDRLVVAEVWDLWTVQISSPVVGGCLHFLFDSLTFHLSWSGWRKHMEPTFG</sequence>
<accession>A0AAV9S9I9</accession>
<evidence type="ECO:0000313" key="1">
    <source>
        <dbReference type="EMBL" id="KAK5618083.1"/>
    </source>
</evidence>
<protein>
    <submittedName>
        <fullName evidence="1">Uncharacterized protein</fullName>
    </submittedName>
</protein>
<dbReference type="EMBL" id="JAHHUM010000643">
    <property type="protein sequence ID" value="KAK5618083.1"/>
    <property type="molecule type" value="Genomic_DNA"/>
</dbReference>
<dbReference type="AlphaFoldDB" id="A0AAV9S9I9"/>